<dbReference type="SMART" id="SM00241">
    <property type="entry name" value="ZP"/>
    <property type="match status" value="1"/>
</dbReference>
<dbReference type="AlphaFoldDB" id="A0A1B6LXC7"/>
<evidence type="ECO:0000259" key="2">
    <source>
        <dbReference type="PROSITE" id="PS51034"/>
    </source>
</evidence>
<keyword evidence="1" id="KW-0732">Signal</keyword>
<dbReference type="InterPro" id="IPR052774">
    <property type="entry name" value="Celegans_DevNeuronal_Protein"/>
</dbReference>
<organism evidence="3">
    <name type="scientific">Graphocephala atropunctata</name>
    <dbReference type="NCBI Taxonomy" id="36148"/>
    <lineage>
        <taxon>Eukaryota</taxon>
        <taxon>Metazoa</taxon>
        <taxon>Ecdysozoa</taxon>
        <taxon>Arthropoda</taxon>
        <taxon>Hexapoda</taxon>
        <taxon>Insecta</taxon>
        <taxon>Pterygota</taxon>
        <taxon>Neoptera</taxon>
        <taxon>Paraneoptera</taxon>
        <taxon>Hemiptera</taxon>
        <taxon>Auchenorrhyncha</taxon>
        <taxon>Membracoidea</taxon>
        <taxon>Cicadellidae</taxon>
        <taxon>Cicadellinae</taxon>
        <taxon>Cicadellini</taxon>
        <taxon>Graphocephala</taxon>
    </lineage>
</organism>
<feature type="signal peptide" evidence="1">
    <location>
        <begin position="1"/>
        <end position="21"/>
    </location>
</feature>
<dbReference type="InterPro" id="IPR055355">
    <property type="entry name" value="ZP-C"/>
</dbReference>
<gene>
    <name evidence="3" type="ORF">g.36744</name>
</gene>
<sequence>MLEKLLLATLVVSAWIVTTTAKVQYKVRCAEDSMLVEIRKTEEVTDIYLDQLKHYPDPACQPHIDGNQASLLLSLDNVFQCGVTRVINQLTGVQTYYHNIVIETTHEKNTKEMIPVKCVVAPPAATNHTLLKRNVLPAGFQEPEHLEITTSVVERAPQPVLKVGVRQGGQLVSGELNVNPGTPLQMEIYLDKESAPIYGLLVSYMQVTDTKTQEETIIFNGCSMDPYLFENFNTVDGDFLTAKFRAFKFPESTYVQFKGTVNVCLDKCRGVECSNGQLGYGRRRREVRSMPPDPNKVFEITISSFYKVNYKEESLLEKVQFNPTMEKNPGSPVMSSNNVGDDNSQQHLQLDTEEIHEDLHYTIIEDKSNNSGSVLSPVTLLLLVLCLSVAALRRP</sequence>
<dbReference type="PANTHER" id="PTHR47327">
    <property type="entry name" value="FI18240P1-RELATED"/>
    <property type="match status" value="1"/>
</dbReference>
<feature type="chain" id="PRO_5008587694" description="ZP domain-containing protein" evidence="1">
    <location>
        <begin position="22"/>
        <end position="395"/>
    </location>
</feature>
<feature type="domain" description="ZP" evidence="2">
    <location>
        <begin position="28"/>
        <end position="280"/>
    </location>
</feature>
<dbReference type="GO" id="GO:0009653">
    <property type="term" value="P:anatomical structure morphogenesis"/>
    <property type="evidence" value="ECO:0007669"/>
    <property type="project" value="TreeGrafter"/>
</dbReference>
<dbReference type="Pfam" id="PF00100">
    <property type="entry name" value="Zona_pellucida"/>
    <property type="match status" value="1"/>
</dbReference>
<dbReference type="PANTHER" id="PTHR47327:SF7">
    <property type="entry name" value="GH08941P"/>
    <property type="match status" value="1"/>
</dbReference>
<protein>
    <recommendedName>
        <fullName evidence="2">ZP domain-containing protein</fullName>
    </recommendedName>
</protein>
<reference evidence="3" key="1">
    <citation type="submission" date="2015-11" db="EMBL/GenBank/DDBJ databases">
        <title>De novo transcriptome assembly of four potential Pierce s Disease insect vectors from Arizona vineyards.</title>
        <authorList>
            <person name="Tassone E.E."/>
        </authorList>
    </citation>
    <scope>NUCLEOTIDE SEQUENCE</scope>
</reference>
<dbReference type="InterPro" id="IPR001507">
    <property type="entry name" value="ZP_dom"/>
</dbReference>
<evidence type="ECO:0000256" key="1">
    <source>
        <dbReference type="SAM" id="SignalP"/>
    </source>
</evidence>
<accession>A0A1B6LXC7</accession>
<evidence type="ECO:0000313" key="3">
    <source>
        <dbReference type="EMBL" id="JAT28311.1"/>
    </source>
</evidence>
<proteinExistence type="predicted"/>
<dbReference type="PROSITE" id="PS51034">
    <property type="entry name" value="ZP_2"/>
    <property type="match status" value="1"/>
</dbReference>
<name>A0A1B6LXC7_9HEMI</name>
<dbReference type="EMBL" id="GEBQ01011666">
    <property type="protein sequence ID" value="JAT28311.1"/>
    <property type="molecule type" value="Transcribed_RNA"/>
</dbReference>